<proteinExistence type="predicted"/>
<name>A0AAD5M610_PARTN</name>
<dbReference type="AlphaFoldDB" id="A0AAD5M610"/>
<keyword evidence="2" id="KW-1185">Reference proteome</keyword>
<reference evidence="1" key="1">
    <citation type="submission" date="2021-06" db="EMBL/GenBank/DDBJ databases">
        <title>Parelaphostrongylus tenuis whole genome reference sequence.</title>
        <authorList>
            <person name="Garwood T.J."/>
            <person name="Larsen P.A."/>
            <person name="Fountain-Jones N.M."/>
            <person name="Garbe J.R."/>
            <person name="Macchietto M.G."/>
            <person name="Kania S.A."/>
            <person name="Gerhold R.W."/>
            <person name="Richards J.E."/>
            <person name="Wolf T.M."/>
        </authorList>
    </citation>
    <scope>NUCLEOTIDE SEQUENCE</scope>
    <source>
        <strain evidence="1">MNPRO001-30</strain>
        <tissue evidence="1">Meninges</tissue>
    </source>
</reference>
<gene>
    <name evidence="1" type="ORF">KIN20_007850</name>
</gene>
<evidence type="ECO:0000313" key="2">
    <source>
        <dbReference type="Proteomes" id="UP001196413"/>
    </source>
</evidence>
<comment type="caution">
    <text evidence="1">The sequence shown here is derived from an EMBL/GenBank/DDBJ whole genome shotgun (WGS) entry which is preliminary data.</text>
</comment>
<evidence type="ECO:0000313" key="1">
    <source>
        <dbReference type="EMBL" id="KAJ1351725.1"/>
    </source>
</evidence>
<organism evidence="1 2">
    <name type="scientific">Parelaphostrongylus tenuis</name>
    <name type="common">Meningeal worm</name>
    <dbReference type="NCBI Taxonomy" id="148309"/>
    <lineage>
        <taxon>Eukaryota</taxon>
        <taxon>Metazoa</taxon>
        <taxon>Ecdysozoa</taxon>
        <taxon>Nematoda</taxon>
        <taxon>Chromadorea</taxon>
        <taxon>Rhabditida</taxon>
        <taxon>Rhabditina</taxon>
        <taxon>Rhabditomorpha</taxon>
        <taxon>Strongyloidea</taxon>
        <taxon>Metastrongylidae</taxon>
        <taxon>Parelaphostrongylus</taxon>
    </lineage>
</organism>
<dbReference type="Proteomes" id="UP001196413">
    <property type="component" value="Unassembled WGS sequence"/>
</dbReference>
<dbReference type="EMBL" id="JAHQIW010001216">
    <property type="protein sequence ID" value="KAJ1351725.1"/>
    <property type="molecule type" value="Genomic_DNA"/>
</dbReference>
<protein>
    <submittedName>
        <fullName evidence="1">Uncharacterized protein</fullName>
    </submittedName>
</protein>
<accession>A0AAD5M610</accession>
<sequence>MLQILDAEDLLPREQQWCRVGHCRNTRWNDNVGPVRLPLHWMFLVLDAVDLLPNEEQWCRVLYCLTKRCDDNVGQYDYHSTGCSRCWMPWICHHTKSNCAVFVLSHEKVGDNVGQYDVTPLDDLGAGCRGSLTTRRARCRVLYRLTKRWSDNVGQYDCHSSGCSWCWMPWISYHANSNGAVFCILLRKGERQCRPNTIVTSLDVIDAE</sequence>